<evidence type="ECO:0000313" key="1">
    <source>
        <dbReference type="EMBL" id="GFY95524.1"/>
    </source>
</evidence>
<name>A0A7J0FA06_9ERIC</name>
<keyword evidence="2" id="KW-1185">Reference proteome</keyword>
<comment type="caution">
    <text evidence="1">The sequence shown here is derived from an EMBL/GenBank/DDBJ whole genome shotgun (WGS) entry which is preliminary data.</text>
</comment>
<evidence type="ECO:0000313" key="2">
    <source>
        <dbReference type="Proteomes" id="UP000585474"/>
    </source>
</evidence>
<dbReference type="AlphaFoldDB" id="A0A7J0FA06"/>
<accession>A0A7J0FA06</accession>
<proteinExistence type="predicted"/>
<sequence length="219" mass="24958">MSQISVGWLRKGEEFVARRGDQMGVAWMQSRWTVFGAKPILQRAAREMLDAGDVLVFKPSSSHEWEVGEVVKAMFQGIANRSDWDVKDVGKVVPVWSGVFEEKKILILQLIFWPECSRNPQGQYRRLLISWLEGADEVVEERFKARQWLDKAKQRVVDVADLSPNQKLFDKGWTECPQCANSVKPPPGWRPSREWGECIVNEGKEIGSVGNGRQQGSEE</sequence>
<dbReference type="EMBL" id="BJWL01000010">
    <property type="protein sequence ID" value="GFY95524.1"/>
    <property type="molecule type" value="Genomic_DNA"/>
</dbReference>
<reference evidence="1 2" key="1">
    <citation type="submission" date="2019-07" db="EMBL/GenBank/DDBJ databases">
        <title>De Novo Assembly of kiwifruit Actinidia rufa.</title>
        <authorList>
            <person name="Sugita-Konishi S."/>
            <person name="Sato K."/>
            <person name="Mori E."/>
            <person name="Abe Y."/>
            <person name="Kisaki G."/>
            <person name="Hamano K."/>
            <person name="Suezawa K."/>
            <person name="Otani M."/>
            <person name="Fukuda T."/>
            <person name="Manabe T."/>
            <person name="Gomi K."/>
            <person name="Tabuchi M."/>
            <person name="Akimitsu K."/>
            <person name="Kataoka I."/>
        </authorList>
    </citation>
    <scope>NUCLEOTIDE SEQUENCE [LARGE SCALE GENOMIC DNA]</scope>
    <source>
        <strain evidence="2">cv. Fuchu</strain>
    </source>
</reference>
<gene>
    <name evidence="1" type="ORF">Acr_10g0009090</name>
</gene>
<organism evidence="1 2">
    <name type="scientific">Actinidia rufa</name>
    <dbReference type="NCBI Taxonomy" id="165716"/>
    <lineage>
        <taxon>Eukaryota</taxon>
        <taxon>Viridiplantae</taxon>
        <taxon>Streptophyta</taxon>
        <taxon>Embryophyta</taxon>
        <taxon>Tracheophyta</taxon>
        <taxon>Spermatophyta</taxon>
        <taxon>Magnoliopsida</taxon>
        <taxon>eudicotyledons</taxon>
        <taxon>Gunneridae</taxon>
        <taxon>Pentapetalae</taxon>
        <taxon>asterids</taxon>
        <taxon>Ericales</taxon>
        <taxon>Actinidiaceae</taxon>
        <taxon>Actinidia</taxon>
    </lineage>
</organism>
<protein>
    <submittedName>
        <fullName evidence="1">Uncharacterized protein</fullName>
    </submittedName>
</protein>
<dbReference type="Proteomes" id="UP000585474">
    <property type="component" value="Unassembled WGS sequence"/>
</dbReference>